<feature type="non-terminal residue" evidence="1">
    <location>
        <position position="64"/>
    </location>
</feature>
<evidence type="ECO:0000313" key="1">
    <source>
        <dbReference type="EMBL" id="RCI08878.1"/>
    </source>
</evidence>
<evidence type="ECO:0000313" key="2">
    <source>
        <dbReference type="Proteomes" id="UP000253664"/>
    </source>
</evidence>
<reference evidence="1 2" key="1">
    <citation type="journal article" date="2015" name="BMC Genomics">
        <title>Insights from the genome of Ophiocordyceps polyrhachis-furcata to pathogenicity and host specificity in insect fungi.</title>
        <authorList>
            <person name="Wichadakul D."/>
            <person name="Kobmoo N."/>
            <person name="Ingsriswang S."/>
            <person name="Tangphatsornruang S."/>
            <person name="Chantasingh D."/>
            <person name="Luangsa-ard J.J."/>
            <person name="Eurwilaichitr L."/>
        </authorList>
    </citation>
    <scope>NUCLEOTIDE SEQUENCE [LARGE SCALE GENOMIC DNA]</scope>
    <source>
        <strain evidence="1 2">BCC 54312</strain>
    </source>
</reference>
<accession>A0A367L399</accession>
<dbReference type="OrthoDB" id="4927418at2759"/>
<comment type="caution">
    <text evidence="1">The sequence shown here is derived from an EMBL/GenBank/DDBJ whole genome shotgun (WGS) entry which is preliminary data.</text>
</comment>
<gene>
    <name evidence="1" type="ORF">L249_4907</name>
</gene>
<sequence length="64" mass="7141">YIAYGYFPARYKESNVILTALIYSYLTSRSSRLKVDGCLSEPFDIERGLLEANSIIAGVRAAYA</sequence>
<feature type="non-terminal residue" evidence="1">
    <location>
        <position position="1"/>
    </location>
</feature>
<proteinExistence type="predicted"/>
<dbReference type="Proteomes" id="UP000253664">
    <property type="component" value="Unassembled WGS sequence"/>
</dbReference>
<keyword evidence="2" id="KW-1185">Reference proteome</keyword>
<dbReference type="AlphaFoldDB" id="A0A367L399"/>
<name>A0A367L399_9HYPO</name>
<organism evidence="1 2">
    <name type="scientific">Ophiocordyceps polyrhachis-furcata BCC 54312</name>
    <dbReference type="NCBI Taxonomy" id="1330021"/>
    <lineage>
        <taxon>Eukaryota</taxon>
        <taxon>Fungi</taxon>
        <taxon>Dikarya</taxon>
        <taxon>Ascomycota</taxon>
        <taxon>Pezizomycotina</taxon>
        <taxon>Sordariomycetes</taxon>
        <taxon>Hypocreomycetidae</taxon>
        <taxon>Hypocreales</taxon>
        <taxon>Ophiocordycipitaceae</taxon>
        <taxon>Ophiocordyceps</taxon>
    </lineage>
</organism>
<protein>
    <submittedName>
        <fullName evidence="1">Uncharacterized protein</fullName>
    </submittedName>
</protein>
<dbReference type="EMBL" id="LKCN02000017">
    <property type="protein sequence ID" value="RCI08878.1"/>
    <property type="molecule type" value="Genomic_DNA"/>
</dbReference>